<dbReference type="GO" id="GO:0016874">
    <property type="term" value="F:ligase activity"/>
    <property type="evidence" value="ECO:0007669"/>
    <property type="project" value="UniProtKB-KW"/>
</dbReference>
<accession>A0A7J0DQG1</accession>
<reference evidence="3" key="1">
    <citation type="submission" date="2019-07" db="EMBL/GenBank/DDBJ databases">
        <title>De Novo Assembly of kiwifruit Actinidia rufa.</title>
        <authorList>
            <person name="Sugita-Konishi S."/>
            <person name="Sato K."/>
            <person name="Mori E."/>
            <person name="Abe Y."/>
            <person name="Kisaki G."/>
            <person name="Hamano K."/>
            <person name="Suezawa K."/>
            <person name="Otani M."/>
            <person name="Fukuda T."/>
            <person name="Manabe T."/>
            <person name="Gomi K."/>
            <person name="Tabuchi M."/>
            <person name="Akimitsu K."/>
            <person name="Kataoka I."/>
        </authorList>
    </citation>
    <scope>NUCLEOTIDE SEQUENCE [LARGE SCALE GENOMIC DNA]</scope>
    <source>
        <strain evidence="3">cv. Fuchu</strain>
    </source>
</reference>
<protein>
    <submittedName>
        <fullName evidence="2">DNA ligase</fullName>
    </submittedName>
</protein>
<gene>
    <name evidence="2" type="ORF">Acr_00g0067510</name>
</gene>
<keyword evidence="2" id="KW-0436">Ligase</keyword>
<keyword evidence="3" id="KW-1185">Reference proteome</keyword>
<comment type="caution">
    <text evidence="2">The sequence shown here is derived from an EMBL/GenBank/DDBJ whole genome shotgun (WGS) entry which is preliminary data.</text>
</comment>
<name>A0A7J0DQG1_9ERIC</name>
<evidence type="ECO:0000313" key="2">
    <source>
        <dbReference type="EMBL" id="GFS40276.1"/>
    </source>
</evidence>
<dbReference type="AlphaFoldDB" id="A0A7J0DQG1"/>
<evidence type="ECO:0000256" key="1">
    <source>
        <dbReference type="SAM" id="MobiDB-lite"/>
    </source>
</evidence>
<dbReference type="Proteomes" id="UP000585474">
    <property type="component" value="Unassembled WGS sequence"/>
</dbReference>
<dbReference type="EMBL" id="BJWL01000346">
    <property type="protein sequence ID" value="GFS40276.1"/>
    <property type="molecule type" value="Genomic_DNA"/>
</dbReference>
<feature type="compositionally biased region" description="Gly residues" evidence="1">
    <location>
        <begin position="67"/>
        <end position="86"/>
    </location>
</feature>
<feature type="region of interest" description="Disordered" evidence="1">
    <location>
        <begin position="61"/>
        <end position="97"/>
    </location>
</feature>
<organism evidence="2 3">
    <name type="scientific">Actinidia rufa</name>
    <dbReference type="NCBI Taxonomy" id="165716"/>
    <lineage>
        <taxon>Eukaryota</taxon>
        <taxon>Viridiplantae</taxon>
        <taxon>Streptophyta</taxon>
        <taxon>Embryophyta</taxon>
        <taxon>Tracheophyta</taxon>
        <taxon>Spermatophyta</taxon>
        <taxon>Magnoliopsida</taxon>
        <taxon>eudicotyledons</taxon>
        <taxon>Gunneridae</taxon>
        <taxon>Pentapetalae</taxon>
        <taxon>asterids</taxon>
        <taxon>Ericales</taxon>
        <taxon>Actinidiaceae</taxon>
        <taxon>Actinidia</taxon>
    </lineage>
</organism>
<proteinExistence type="predicted"/>
<sequence length="97" mass="10698">MNGMVWDYFFMVKNMLGSSMNQTDDVVEERDEMESEVFDERFNGKIEEVELKTPEKVVAGPRVGYRGESGGPRVGYRGGGDAGGEGQTVDAFEHSPA</sequence>
<evidence type="ECO:0000313" key="3">
    <source>
        <dbReference type="Proteomes" id="UP000585474"/>
    </source>
</evidence>